<dbReference type="GO" id="GO:0006203">
    <property type="term" value="P:dGTP catabolic process"/>
    <property type="evidence" value="ECO:0007669"/>
    <property type="project" value="TreeGrafter"/>
</dbReference>
<dbReference type="InterPro" id="IPR048015">
    <property type="entry name" value="NTP-PPase_MazG-like_N"/>
</dbReference>
<organism evidence="2">
    <name type="scientific">bioreactor metagenome</name>
    <dbReference type="NCBI Taxonomy" id="1076179"/>
    <lineage>
        <taxon>unclassified sequences</taxon>
        <taxon>metagenomes</taxon>
        <taxon>ecological metagenomes</taxon>
    </lineage>
</organism>
<accession>A0A645ACX8</accession>
<dbReference type="AlphaFoldDB" id="A0A645ACX8"/>
<feature type="domain" description="NTP pyrophosphohydrolase MazG-like" evidence="1">
    <location>
        <begin position="24"/>
        <end position="99"/>
    </location>
</feature>
<dbReference type="InterPro" id="IPR011551">
    <property type="entry name" value="NTP_PyrPHydrolase_MazG"/>
</dbReference>
<dbReference type="PANTHER" id="PTHR30522">
    <property type="entry name" value="NUCLEOSIDE TRIPHOSPHATE PYROPHOSPHOHYDROLASE"/>
    <property type="match status" value="1"/>
</dbReference>
<keyword evidence="2" id="KW-0378">Hydrolase</keyword>
<comment type="caution">
    <text evidence="2">The sequence shown here is derived from an EMBL/GenBank/DDBJ whole genome shotgun (WGS) entry which is preliminary data.</text>
</comment>
<name>A0A645ACX8_9ZZZZ</name>
<protein>
    <submittedName>
        <fullName evidence="2">Nucleoside triphosphate pyrophosphohydrolase</fullName>
        <ecNumber evidence="2">3.6.1.8</ecNumber>
    </submittedName>
</protein>
<reference evidence="2" key="1">
    <citation type="submission" date="2019-08" db="EMBL/GenBank/DDBJ databases">
        <authorList>
            <person name="Kucharzyk K."/>
            <person name="Murdoch R.W."/>
            <person name="Higgins S."/>
            <person name="Loffler F."/>
        </authorList>
    </citation>
    <scope>NUCLEOTIDE SEQUENCE</scope>
</reference>
<dbReference type="GO" id="GO:0046052">
    <property type="term" value="P:UTP catabolic process"/>
    <property type="evidence" value="ECO:0007669"/>
    <property type="project" value="TreeGrafter"/>
</dbReference>
<dbReference type="Pfam" id="PF03819">
    <property type="entry name" value="MazG"/>
    <property type="match status" value="1"/>
</dbReference>
<dbReference type="CDD" id="cd11528">
    <property type="entry name" value="NTP-PPase_MazG_Nterm"/>
    <property type="match status" value="1"/>
</dbReference>
<dbReference type="EMBL" id="VSSQ01013139">
    <property type="protein sequence ID" value="MPM50816.1"/>
    <property type="molecule type" value="Genomic_DNA"/>
</dbReference>
<dbReference type="GO" id="GO:0046076">
    <property type="term" value="P:dTTP catabolic process"/>
    <property type="evidence" value="ECO:0007669"/>
    <property type="project" value="TreeGrafter"/>
</dbReference>
<evidence type="ECO:0000259" key="1">
    <source>
        <dbReference type="Pfam" id="PF03819"/>
    </source>
</evidence>
<dbReference type="EC" id="3.6.1.8" evidence="2"/>
<dbReference type="InterPro" id="IPR004518">
    <property type="entry name" value="MazG-like_dom"/>
</dbReference>
<evidence type="ECO:0000313" key="2">
    <source>
        <dbReference type="EMBL" id="MPM50816.1"/>
    </source>
</evidence>
<gene>
    <name evidence="2" type="primary">mazG_20</name>
    <name evidence="2" type="ORF">SDC9_97559</name>
</gene>
<sequence length="210" mass="23262">MSELLRLSEVMQRLRAECPWDAQQSHRSLVKHLIEEAAEVTEAIEADPVSDADLCEELGDLLMQVYFHAEIARTEQRFDIEDVARGICDKLVARHPWVFDGAADPDDIDGVWEQAKQAEKQRASALEGIPEPLNTLAKAGKVVSRSRAVHVDVAMADEPITADEVGRQILALVQRAQASGVDADQATRDALRVLEYQVRDSELHARGSDS</sequence>
<dbReference type="PANTHER" id="PTHR30522:SF0">
    <property type="entry name" value="NUCLEOSIDE TRIPHOSPHATE PYROPHOSPHOHYDROLASE"/>
    <property type="match status" value="1"/>
</dbReference>
<dbReference type="GO" id="GO:0047693">
    <property type="term" value="F:ATP diphosphatase activity"/>
    <property type="evidence" value="ECO:0007669"/>
    <property type="project" value="UniProtKB-EC"/>
</dbReference>
<proteinExistence type="predicted"/>
<dbReference type="GO" id="GO:0046081">
    <property type="term" value="P:dUTP catabolic process"/>
    <property type="evidence" value="ECO:0007669"/>
    <property type="project" value="TreeGrafter"/>
</dbReference>
<dbReference type="GO" id="GO:0046047">
    <property type="term" value="P:TTP catabolic process"/>
    <property type="evidence" value="ECO:0007669"/>
    <property type="project" value="TreeGrafter"/>
</dbReference>
<dbReference type="Gene3D" id="1.10.287.1080">
    <property type="entry name" value="MazG-like"/>
    <property type="match status" value="1"/>
</dbReference>
<dbReference type="SUPFAM" id="SSF101386">
    <property type="entry name" value="all-alpha NTP pyrophosphatases"/>
    <property type="match status" value="1"/>
</dbReference>
<dbReference type="GO" id="GO:0046061">
    <property type="term" value="P:dATP catabolic process"/>
    <property type="evidence" value="ECO:0007669"/>
    <property type="project" value="TreeGrafter"/>
</dbReference>